<dbReference type="GO" id="GO:0016740">
    <property type="term" value="F:transferase activity"/>
    <property type="evidence" value="ECO:0007669"/>
    <property type="project" value="UniProtKB-KW"/>
</dbReference>
<dbReference type="Gene3D" id="3.40.50.20">
    <property type="match status" value="1"/>
</dbReference>
<dbReference type="InterPro" id="IPR020019">
    <property type="entry name" value="AcTrfase_PglD-like"/>
</dbReference>
<feature type="domain" description="PglD N-terminal" evidence="4">
    <location>
        <begin position="14"/>
        <end position="79"/>
    </location>
</feature>
<accession>A0A4R8M5X1</accession>
<gene>
    <name evidence="5" type="ORF">C8D99_11433</name>
</gene>
<dbReference type="InterPro" id="IPR041561">
    <property type="entry name" value="PglD_N"/>
</dbReference>
<proteinExistence type="predicted"/>
<dbReference type="NCBIfam" id="TIGR03570">
    <property type="entry name" value="NeuD_NnaD"/>
    <property type="match status" value="1"/>
</dbReference>
<feature type="site" description="Increases basicity of active site His" evidence="3">
    <location>
        <position position="150"/>
    </location>
</feature>
<evidence type="ECO:0000313" key="6">
    <source>
        <dbReference type="Proteomes" id="UP000295066"/>
    </source>
</evidence>
<dbReference type="InterPro" id="IPR001451">
    <property type="entry name" value="Hexapep"/>
</dbReference>
<dbReference type="Pfam" id="PF17836">
    <property type="entry name" value="PglD_N"/>
    <property type="match status" value="1"/>
</dbReference>
<comment type="caution">
    <text evidence="5">The sequence shown here is derived from an EMBL/GenBank/DDBJ whole genome shotgun (WGS) entry which is preliminary data.</text>
</comment>
<evidence type="ECO:0000256" key="3">
    <source>
        <dbReference type="PIRSR" id="PIRSR620019-1"/>
    </source>
</evidence>
<keyword evidence="2" id="KW-0677">Repeat</keyword>
<dbReference type="PANTHER" id="PTHR43300">
    <property type="entry name" value="ACETYLTRANSFERASE"/>
    <property type="match status" value="1"/>
</dbReference>
<evidence type="ECO:0000259" key="4">
    <source>
        <dbReference type="Pfam" id="PF17836"/>
    </source>
</evidence>
<sequence>MNPMKASMNNLSARVLILGAGGHASVVLDLLLASGICPMGVIDPEKHPGETWEGIPVLGDDDFVLSMPTEAIVLVNGVGAVPGKTLRNDLFRRFRAQGYSFLSLVHPSAVLSPAVNLEEGSQIMAGSVLQRNAAVGENSVVNTRAVLEHDCSVEAGSFIGPGAILCGNTRVKEGAFIGAGAVLLPGVIVGQKAVVGAGAVVLRDVEKEETVTGVPAKPRKK</sequence>
<name>A0A4R8M5X1_9BACT</name>
<dbReference type="InterPro" id="IPR018357">
    <property type="entry name" value="Hexapep_transf_CS"/>
</dbReference>
<dbReference type="AlphaFoldDB" id="A0A4R8M5X1"/>
<dbReference type="CDD" id="cd03360">
    <property type="entry name" value="LbH_AT_putative"/>
    <property type="match status" value="1"/>
</dbReference>
<dbReference type="Pfam" id="PF00132">
    <property type="entry name" value="Hexapep"/>
    <property type="match status" value="1"/>
</dbReference>
<dbReference type="InterPro" id="IPR050179">
    <property type="entry name" value="Trans_hexapeptide_repeat"/>
</dbReference>
<dbReference type="SUPFAM" id="SSF51161">
    <property type="entry name" value="Trimeric LpxA-like enzymes"/>
    <property type="match status" value="1"/>
</dbReference>
<keyword evidence="1 5" id="KW-0808">Transferase</keyword>
<evidence type="ECO:0000256" key="2">
    <source>
        <dbReference type="ARBA" id="ARBA00022737"/>
    </source>
</evidence>
<protein>
    <submittedName>
        <fullName evidence="5">UDP-perosamine 4-acetyltransferase</fullName>
    </submittedName>
</protein>
<dbReference type="Gene3D" id="2.160.10.10">
    <property type="entry name" value="Hexapeptide repeat proteins"/>
    <property type="match status" value="1"/>
</dbReference>
<dbReference type="PROSITE" id="PS00101">
    <property type="entry name" value="HEXAPEP_TRANSFERASES"/>
    <property type="match status" value="1"/>
</dbReference>
<dbReference type="PANTHER" id="PTHR43300:SF7">
    <property type="entry name" value="UDP-N-ACETYLBACILLOSAMINE N-ACETYLTRANSFERASE"/>
    <property type="match status" value="1"/>
</dbReference>
<dbReference type="Proteomes" id="UP000295066">
    <property type="component" value="Unassembled WGS sequence"/>
</dbReference>
<organism evidence="5 6">
    <name type="scientific">Aminivibrio pyruvatiphilus</name>
    <dbReference type="NCBI Taxonomy" id="1005740"/>
    <lineage>
        <taxon>Bacteria</taxon>
        <taxon>Thermotogati</taxon>
        <taxon>Synergistota</taxon>
        <taxon>Synergistia</taxon>
        <taxon>Synergistales</taxon>
        <taxon>Aminobacteriaceae</taxon>
        <taxon>Aminivibrio</taxon>
    </lineage>
</organism>
<dbReference type="InterPro" id="IPR011004">
    <property type="entry name" value="Trimer_LpxA-like_sf"/>
</dbReference>
<feature type="active site" description="Proton acceptor" evidence="3">
    <location>
        <position position="149"/>
    </location>
</feature>
<evidence type="ECO:0000313" key="5">
    <source>
        <dbReference type="EMBL" id="TDY58341.1"/>
    </source>
</evidence>
<dbReference type="EMBL" id="SORI01000014">
    <property type="protein sequence ID" value="TDY58341.1"/>
    <property type="molecule type" value="Genomic_DNA"/>
</dbReference>
<reference evidence="5 6" key="1">
    <citation type="submission" date="2019-03" db="EMBL/GenBank/DDBJ databases">
        <title>Genomic Encyclopedia of Type Strains, Phase IV (KMG-IV): sequencing the most valuable type-strain genomes for metagenomic binning, comparative biology and taxonomic classification.</title>
        <authorList>
            <person name="Goeker M."/>
        </authorList>
    </citation>
    <scope>NUCLEOTIDE SEQUENCE [LARGE SCALE GENOMIC DNA]</scope>
    <source>
        <strain evidence="5 6">DSM 25964</strain>
    </source>
</reference>
<keyword evidence="6" id="KW-1185">Reference proteome</keyword>
<evidence type="ECO:0000256" key="1">
    <source>
        <dbReference type="ARBA" id="ARBA00022679"/>
    </source>
</evidence>